<gene>
    <name evidence="3" type="ORF">F7231_15935</name>
</gene>
<keyword evidence="1" id="KW-0808">Transferase</keyword>
<feature type="domain" description="Glycosyl transferase family 1" evidence="2">
    <location>
        <begin position="185"/>
        <end position="342"/>
    </location>
</feature>
<dbReference type="SUPFAM" id="SSF53756">
    <property type="entry name" value="UDP-Glycosyltransferase/glycogen phosphorylase"/>
    <property type="match status" value="1"/>
</dbReference>
<dbReference type="InterPro" id="IPR001296">
    <property type="entry name" value="Glyco_trans_1"/>
</dbReference>
<dbReference type="PANTHER" id="PTHR46401">
    <property type="entry name" value="GLYCOSYLTRANSFERASE WBBK-RELATED"/>
    <property type="match status" value="1"/>
</dbReference>
<accession>A0ABX0QIK6</accession>
<proteinExistence type="predicted"/>
<dbReference type="RefSeq" id="WP_166692611.1">
    <property type="nucleotide sequence ID" value="NZ_WAEL01000005.1"/>
</dbReference>
<dbReference type="Gene3D" id="3.40.50.2000">
    <property type="entry name" value="Glycogen Phosphorylase B"/>
    <property type="match status" value="1"/>
</dbReference>
<keyword evidence="4" id="KW-1185">Reference proteome</keyword>
<evidence type="ECO:0000256" key="1">
    <source>
        <dbReference type="ARBA" id="ARBA00022679"/>
    </source>
</evidence>
<name>A0ABX0QIK6_9BACT</name>
<dbReference type="EMBL" id="WAEL01000005">
    <property type="protein sequence ID" value="NID11663.1"/>
    <property type="molecule type" value="Genomic_DNA"/>
</dbReference>
<dbReference type="Proteomes" id="UP000606008">
    <property type="component" value="Unassembled WGS sequence"/>
</dbReference>
<dbReference type="Pfam" id="PF00534">
    <property type="entry name" value="Glycos_transf_1"/>
    <property type="match status" value="1"/>
</dbReference>
<reference evidence="3" key="1">
    <citation type="submission" date="2024-05" db="EMBL/GenBank/DDBJ databases">
        <authorList>
            <person name="Jung D.-H."/>
        </authorList>
    </citation>
    <scope>NUCLEOTIDE SEQUENCE</scope>
    <source>
        <strain evidence="3">JA-25</strain>
    </source>
</reference>
<evidence type="ECO:0000313" key="3">
    <source>
        <dbReference type="EMBL" id="NID11663.1"/>
    </source>
</evidence>
<dbReference type="PANTHER" id="PTHR46401:SF2">
    <property type="entry name" value="GLYCOSYLTRANSFERASE WBBK-RELATED"/>
    <property type="match status" value="1"/>
</dbReference>
<evidence type="ECO:0000259" key="2">
    <source>
        <dbReference type="Pfam" id="PF00534"/>
    </source>
</evidence>
<sequence>MIKRLIVVSGINMTDSGKLSILNDCINYLSEHFSTEWHIIALVPQLGLLSAPNIEYIQFPLSKKRWVYRLYYEYIHFYFLSKRLKPYLWLSLHDISPNVDATIRAVYCHNATIFYKTPVKFFFFDYTLTLFSLFYKYLYKLNIKKNNFVIVQQNWLKTSFEDLFNLHNVIVAYPLNKSLPTDKTIEEVKANTKSITFFYPTVPRIFKNIEVIAEATKILNEKGYSNFEVILTFGENDNKYTKYLQNKYGSLSNLKHIGFISRADVFTHYKSSHFLLFPSLLESWGLPISEAKQFGLPMIVADMPYARESIGSYDKAKLFNPTDSSQLADIMEAGINQRIIYDNLVYKEGEVRKDWGQLFTLLLDQ</sequence>
<comment type="caution">
    <text evidence="3">The sequence shown here is derived from an EMBL/GenBank/DDBJ whole genome shotgun (WGS) entry which is preliminary data.</text>
</comment>
<organism evidence="3 4">
    <name type="scientific">Fibrivirga algicola</name>
    <dbReference type="NCBI Taxonomy" id="2950420"/>
    <lineage>
        <taxon>Bacteria</taxon>
        <taxon>Pseudomonadati</taxon>
        <taxon>Bacteroidota</taxon>
        <taxon>Cytophagia</taxon>
        <taxon>Cytophagales</taxon>
        <taxon>Spirosomataceae</taxon>
        <taxon>Fibrivirga</taxon>
    </lineage>
</organism>
<protein>
    <submittedName>
        <fullName evidence="3">Glycosyltransferase family 4 protein</fullName>
    </submittedName>
</protein>
<evidence type="ECO:0000313" key="4">
    <source>
        <dbReference type="Proteomes" id="UP000606008"/>
    </source>
</evidence>